<dbReference type="GO" id="GO:0000978">
    <property type="term" value="F:RNA polymerase II cis-regulatory region sequence-specific DNA binding"/>
    <property type="evidence" value="ECO:0007669"/>
    <property type="project" value="TreeGrafter"/>
</dbReference>
<dbReference type="GO" id="GO:0005634">
    <property type="term" value="C:nucleus"/>
    <property type="evidence" value="ECO:0007669"/>
    <property type="project" value="TreeGrafter"/>
</dbReference>
<dbReference type="PANTHER" id="PTHR47424:SF3">
    <property type="entry name" value="REGULATORY PROTEIN GAL4"/>
    <property type="match status" value="1"/>
</dbReference>
<gene>
    <name evidence="6" type="ORF">A1O9_05672</name>
</gene>
<evidence type="ECO:0000256" key="3">
    <source>
        <dbReference type="ARBA" id="ARBA00023163"/>
    </source>
</evidence>
<feature type="region of interest" description="Disordered" evidence="5">
    <location>
        <begin position="1"/>
        <end position="38"/>
    </location>
</feature>
<dbReference type="RefSeq" id="XP_013260342.1">
    <property type="nucleotide sequence ID" value="XM_013404888.1"/>
</dbReference>
<reference evidence="6 7" key="1">
    <citation type="submission" date="2013-03" db="EMBL/GenBank/DDBJ databases">
        <title>The Genome Sequence of Exophiala aquamarina CBS 119918.</title>
        <authorList>
            <consortium name="The Broad Institute Genomics Platform"/>
            <person name="Cuomo C."/>
            <person name="de Hoog S."/>
            <person name="Gorbushina A."/>
            <person name="Walker B."/>
            <person name="Young S.K."/>
            <person name="Zeng Q."/>
            <person name="Gargeya S."/>
            <person name="Fitzgerald M."/>
            <person name="Haas B."/>
            <person name="Abouelleil A."/>
            <person name="Allen A.W."/>
            <person name="Alvarado L."/>
            <person name="Arachchi H.M."/>
            <person name="Berlin A.M."/>
            <person name="Chapman S.B."/>
            <person name="Gainer-Dewar J."/>
            <person name="Goldberg J."/>
            <person name="Griggs A."/>
            <person name="Gujja S."/>
            <person name="Hansen M."/>
            <person name="Howarth C."/>
            <person name="Imamovic A."/>
            <person name="Ireland A."/>
            <person name="Larimer J."/>
            <person name="McCowan C."/>
            <person name="Murphy C."/>
            <person name="Pearson M."/>
            <person name="Poon T.W."/>
            <person name="Priest M."/>
            <person name="Roberts A."/>
            <person name="Saif S."/>
            <person name="Shea T."/>
            <person name="Sisk P."/>
            <person name="Sykes S."/>
            <person name="Wortman J."/>
            <person name="Nusbaum C."/>
            <person name="Birren B."/>
        </authorList>
    </citation>
    <scope>NUCLEOTIDE SEQUENCE [LARGE SCALE GENOMIC DNA]</scope>
    <source>
        <strain evidence="6 7">CBS 119918</strain>
    </source>
</reference>
<dbReference type="CDD" id="cd12148">
    <property type="entry name" value="fungal_TF_MHR"/>
    <property type="match status" value="1"/>
</dbReference>
<dbReference type="PANTHER" id="PTHR47424">
    <property type="entry name" value="REGULATORY PROTEIN GAL4"/>
    <property type="match status" value="1"/>
</dbReference>
<dbReference type="Proteomes" id="UP000027920">
    <property type="component" value="Unassembled WGS sequence"/>
</dbReference>
<keyword evidence="3" id="KW-0804">Transcription</keyword>
<dbReference type="STRING" id="1182545.A0A072PDB2"/>
<evidence type="ECO:0000256" key="5">
    <source>
        <dbReference type="SAM" id="MobiDB-lite"/>
    </source>
</evidence>
<evidence type="ECO:0000256" key="4">
    <source>
        <dbReference type="ARBA" id="ARBA00023242"/>
    </source>
</evidence>
<evidence type="ECO:0000313" key="6">
    <source>
        <dbReference type="EMBL" id="KEF57752.1"/>
    </source>
</evidence>
<comment type="caution">
    <text evidence="6">The sequence shown here is derived from an EMBL/GenBank/DDBJ whole genome shotgun (WGS) entry which is preliminary data.</text>
</comment>
<protein>
    <recommendedName>
        <fullName evidence="8">Transcription factor domain-containing protein</fullName>
    </recommendedName>
</protein>
<evidence type="ECO:0000256" key="2">
    <source>
        <dbReference type="ARBA" id="ARBA00023125"/>
    </source>
</evidence>
<dbReference type="OrthoDB" id="3364175at2759"/>
<name>A0A072PDB2_9EURO</name>
<feature type="compositionally biased region" description="Polar residues" evidence="5">
    <location>
        <begin position="12"/>
        <end position="37"/>
    </location>
</feature>
<dbReference type="HOGENOM" id="CLU_1250685_0_0_1"/>
<dbReference type="AlphaFoldDB" id="A0A072PDB2"/>
<keyword evidence="7" id="KW-1185">Reference proteome</keyword>
<organism evidence="6 7">
    <name type="scientific">Exophiala aquamarina CBS 119918</name>
    <dbReference type="NCBI Taxonomy" id="1182545"/>
    <lineage>
        <taxon>Eukaryota</taxon>
        <taxon>Fungi</taxon>
        <taxon>Dikarya</taxon>
        <taxon>Ascomycota</taxon>
        <taxon>Pezizomycotina</taxon>
        <taxon>Eurotiomycetes</taxon>
        <taxon>Chaetothyriomycetidae</taxon>
        <taxon>Chaetothyriales</taxon>
        <taxon>Herpotrichiellaceae</taxon>
        <taxon>Exophiala</taxon>
    </lineage>
</organism>
<proteinExistence type="predicted"/>
<dbReference type="InterPro" id="IPR051127">
    <property type="entry name" value="Fungal_SecMet_Regulators"/>
</dbReference>
<dbReference type="GeneID" id="25280595"/>
<sequence length="221" mass="24066">MGPPSIKELAPSTVNDTSPLGLAQSVNDETPSMNSPNAPVDGMGAVLLENEEILTFFARLNHISNPWGASLDTAGMAFLNIAHSPLDLQNSQKTQATNALDRFALPTEGKIETLIDNYFSDVGLLFPNLHKPTFLECYAQMKRNGPMNTRKIWLGILNMILAVGALTVMRSDSVLQNRSLEAQEYYERAVSLCDPLVLSGTTLEVGKESTKCLLCSIPWPG</sequence>
<keyword evidence="2" id="KW-0238">DNA-binding</keyword>
<accession>A0A072PDB2</accession>
<keyword evidence="1" id="KW-0805">Transcription regulation</keyword>
<dbReference type="GO" id="GO:0000435">
    <property type="term" value="P:positive regulation of transcription from RNA polymerase II promoter by galactose"/>
    <property type="evidence" value="ECO:0007669"/>
    <property type="project" value="TreeGrafter"/>
</dbReference>
<dbReference type="GO" id="GO:0000981">
    <property type="term" value="F:DNA-binding transcription factor activity, RNA polymerase II-specific"/>
    <property type="evidence" value="ECO:0007669"/>
    <property type="project" value="TreeGrafter"/>
</dbReference>
<evidence type="ECO:0000313" key="7">
    <source>
        <dbReference type="Proteomes" id="UP000027920"/>
    </source>
</evidence>
<evidence type="ECO:0000256" key="1">
    <source>
        <dbReference type="ARBA" id="ARBA00023015"/>
    </source>
</evidence>
<keyword evidence="4" id="KW-0539">Nucleus</keyword>
<evidence type="ECO:0008006" key="8">
    <source>
        <dbReference type="Google" id="ProtNLM"/>
    </source>
</evidence>
<dbReference type="VEuPathDB" id="FungiDB:A1O9_05672"/>
<dbReference type="EMBL" id="AMGV01000004">
    <property type="protein sequence ID" value="KEF57752.1"/>
    <property type="molecule type" value="Genomic_DNA"/>
</dbReference>